<feature type="compositionally biased region" description="Polar residues" evidence="1">
    <location>
        <begin position="74"/>
        <end position="83"/>
    </location>
</feature>
<dbReference type="eggNOG" id="ENOG502T2J1">
    <property type="taxonomic scope" value="Eukaryota"/>
</dbReference>
<organism evidence="2 3">
    <name type="scientific">Zootermopsis nevadensis</name>
    <name type="common">Dampwood termite</name>
    <dbReference type="NCBI Taxonomy" id="136037"/>
    <lineage>
        <taxon>Eukaryota</taxon>
        <taxon>Metazoa</taxon>
        <taxon>Ecdysozoa</taxon>
        <taxon>Arthropoda</taxon>
        <taxon>Hexapoda</taxon>
        <taxon>Insecta</taxon>
        <taxon>Pterygota</taxon>
        <taxon>Neoptera</taxon>
        <taxon>Polyneoptera</taxon>
        <taxon>Dictyoptera</taxon>
        <taxon>Blattodea</taxon>
        <taxon>Blattoidea</taxon>
        <taxon>Termitoidae</taxon>
        <taxon>Termopsidae</taxon>
        <taxon>Zootermopsis</taxon>
    </lineage>
</organism>
<feature type="region of interest" description="Disordered" evidence="1">
    <location>
        <begin position="54"/>
        <end position="87"/>
    </location>
</feature>
<dbReference type="InParanoid" id="A0A067REF6"/>
<proteinExistence type="predicted"/>
<protein>
    <submittedName>
        <fullName evidence="2">Uncharacterized protein</fullName>
    </submittedName>
</protein>
<dbReference type="EMBL" id="KK852556">
    <property type="protein sequence ID" value="KDR21428.1"/>
    <property type="molecule type" value="Genomic_DNA"/>
</dbReference>
<accession>A0A067REF6</accession>
<keyword evidence="3" id="KW-1185">Reference proteome</keyword>
<feature type="compositionally biased region" description="Low complexity" evidence="1">
    <location>
        <begin position="59"/>
        <end position="73"/>
    </location>
</feature>
<sequence length="212" mass="23917">MREVMAIVNARSFWERKVAEDTSKRADHAPCTSGCHRDANNAWNSIYYTIRDRRRSRSRTSTNSIPRSRTPSSVSSGRTTPSPGLSARAVSEEVINMSPETPSPKSLCPPHCRCKYQVSCWLVPRSVPVQYSSTVIVQLGSTKRRYREEINFQKRLVPRQFSEKMEVATEPQCQRYTSEVTIPCQPPLVKVISLEAQQLGSCNAKQPLTTAL</sequence>
<evidence type="ECO:0000313" key="3">
    <source>
        <dbReference type="Proteomes" id="UP000027135"/>
    </source>
</evidence>
<name>A0A067REF6_ZOONE</name>
<gene>
    <name evidence="2" type="ORF">L798_03466</name>
</gene>
<dbReference type="OrthoDB" id="6700442at2759"/>
<evidence type="ECO:0000256" key="1">
    <source>
        <dbReference type="SAM" id="MobiDB-lite"/>
    </source>
</evidence>
<reference evidence="2 3" key="1">
    <citation type="journal article" date="2014" name="Nat. Commun.">
        <title>Molecular traces of alternative social organization in a termite genome.</title>
        <authorList>
            <person name="Terrapon N."/>
            <person name="Li C."/>
            <person name="Robertson H.M."/>
            <person name="Ji L."/>
            <person name="Meng X."/>
            <person name="Booth W."/>
            <person name="Chen Z."/>
            <person name="Childers C.P."/>
            <person name="Glastad K.M."/>
            <person name="Gokhale K."/>
            <person name="Gowin J."/>
            <person name="Gronenberg W."/>
            <person name="Hermansen R.A."/>
            <person name="Hu H."/>
            <person name="Hunt B.G."/>
            <person name="Huylmans A.K."/>
            <person name="Khalil S.M."/>
            <person name="Mitchell R.D."/>
            <person name="Munoz-Torres M.C."/>
            <person name="Mustard J.A."/>
            <person name="Pan H."/>
            <person name="Reese J.T."/>
            <person name="Scharf M.E."/>
            <person name="Sun F."/>
            <person name="Vogel H."/>
            <person name="Xiao J."/>
            <person name="Yang W."/>
            <person name="Yang Z."/>
            <person name="Yang Z."/>
            <person name="Zhou J."/>
            <person name="Zhu J."/>
            <person name="Brent C.S."/>
            <person name="Elsik C.G."/>
            <person name="Goodisman M.A."/>
            <person name="Liberles D.A."/>
            <person name="Roe R.M."/>
            <person name="Vargo E.L."/>
            <person name="Vilcinskas A."/>
            <person name="Wang J."/>
            <person name="Bornberg-Bauer E."/>
            <person name="Korb J."/>
            <person name="Zhang G."/>
            <person name="Liebig J."/>
        </authorList>
    </citation>
    <scope>NUCLEOTIDE SEQUENCE [LARGE SCALE GENOMIC DNA]</scope>
    <source>
        <tissue evidence="2">Whole organism</tissue>
    </source>
</reference>
<dbReference type="AlphaFoldDB" id="A0A067REF6"/>
<dbReference type="Proteomes" id="UP000027135">
    <property type="component" value="Unassembled WGS sequence"/>
</dbReference>
<evidence type="ECO:0000313" key="2">
    <source>
        <dbReference type="EMBL" id="KDR21428.1"/>
    </source>
</evidence>